<dbReference type="InterPro" id="IPR014470">
    <property type="entry name" value="UCP01500"/>
</dbReference>
<organism evidence="2 3">
    <name type="scientific">Haladaptatus litoreus</name>
    <dbReference type="NCBI Taxonomy" id="553468"/>
    <lineage>
        <taxon>Archaea</taxon>
        <taxon>Methanobacteriati</taxon>
        <taxon>Methanobacteriota</taxon>
        <taxon>Stenosarchaea group</taxon>
        <taxon>Halobacteria</taxon>
        <taxon>Halobacteriales</taxon>
        <taxon>Haladaptataceae</taxon>
        <taxon>Haladaptatus</taxon>
    </lineage>
</organism>
<sequence length="234" mass="26896">MGGKTDEFKPEGEEEREVAEKAAYDRSELLSLLQQYYRGEMSQSATFLGRLDLTVDWAIAVVTAILALSFESRGSYLLLIGMVALTMFLIFDVRRYRMYDAYRARVRLIEENVLANAFDPEGVPLSNWREEIANDLKHPTYKVSYIETLARRLKRIYLPLLVLLGLAWLFRITIFVPDETWNETAAIPGIPGEIVVSIVGVFYLVLFVLTFWPRERKAKGEFHGKSSDTWKKAD</sequence>
<feature type="transmembrane region" description="Helical" evidence="1">
    <location>
        <begin position="156"/>
        <end position="174"/>
    </location>
</feature>
<keyword evidence="3" id="KW-1185">Reference proteome</keyword>
<dbReference type="OrthoDB" id="307287at2157"/>
<dbReference type="Pfam" id="PF10028">
    <property type="entry name" value="DUF2270"/>
    <property type="match status" value="1"/>
</dbReference>
<reference evidence="3" key="1">
    <citation type="submission" date="2017-01" db="EMBL/GenBank/DDBJ databases">
        <authorList>
            <person name="Varghese N."/>
            <person name="Submissions S."/>
        </authorList>
    </citation>
    <scope>NUCLEOTIDE SEQUENCE [LARGE SCALE GENOMIC DNA]</scope>
    <source>
        <strain evidence="3">CGMCC 1.7737</strain>
    </source>
</reference>
<feature type="transmembrane region" description="Helical" evidence="1">
    <location>
        <begin position="194"/>
        <end position="212"/>
    </location>
</feature>
<keyword evidence="1" id="KW-1133">Transmembrane helix</keyword>
<evidence type="ECO:0000256" key="1">
    <source>
        <dbReference type="SAM" id="Phobius"/>
    </source>
</evidence>
<protein>
    <submittedName>
        <fullName evidence="2">Uncharacterized membrane protein</fullName>
    </submittedName>
</protein>
<gene>
    <name evidence="2" type="ORF">SAMN05421858_4792</name>
</gene>
<name>A0A1N7F843_9EURY</name>
<accession>A0A1N7F843</accession>
<evidence type="ECO:0000313" key="2">
    <source>
        <dbReference type="EMBL" id="SIR96395.1"/>
    </source>
</evidence>
<dbReference type="AlphaFoldDB" id="A0A1N7F843"/>
<feature type="transmembrane region" description="Helical" evidence="1">
    <location>
        <begin position="76"/>
        <end position="93"/>
    </location>
</feature>
<feature type="transmembrane region" description="Helical" evidence="1">
    <location>
        <begin position="51"/>
        <end position="70"/>
    </location>
</feature>
<dbReference type="Proteomes" id="UP000186914">
    <property type="component" value="Unassembled WGS sequence"/>
</dbReference>
<proteinExistence type="predicted"/>
<evidence type="ECO:0000313" key="3">
    <source>
        <dbReference type="Proteomes" id="UP000186914"/>
    </source>
</evidence>
<keyword evidence="1" id="KW-0812">Transmembrane</keyword>
<keyword evidence="1" id="KW-0472">Membrane</keyword>
<dbReference type="RefSeq" id="WP_076433278.1">
    <property type="nucleotide sequence ID" value="NZ_FTNO01000008.1"/>
</dbReference>
<dbReference type="EMBL" id="FTNO01000008">
    <property type="protein sequence ID" value="SIR96395.1"/>
    <property type="molecule type" value="Genomic_DNA"/>
</dbReference>